<dbReference type="GO" id="GO:0008774">
    <property type="term" value="F:acetaldehyde dehydrogenase (acetylating) activity"/>
    <property type="evidence" value="ECO:0007669"/>
    <property type="project" value="InterPro"/>
</dbReference>
<dbReference type="CDD" id="cd23933">
    <property type="entry name" value="ALDH_C"/>
    <property type="match status" value="1"/>
</dbReference>
<feature type="domain" description="Acetaldehyde dehydrogenase C-terminal" evidence="1">
    <location>
        <begin position="131"/>
        <end position="269"/>
    </location>
</feature>
<proteinExistence type="inferred from homology"/>
<reference evidence="2" key="1">
    <citation type="submission" date="2020-05" db="EMBL/GenBank/DDBJ databases">
        <authorList>
            <person name="Chiriac C."/>
            <person name="Salcher M."/>
            <person name="Ghai R."/>
            <person name="Kavagutti S V."/>
        </authorList>
    </citation>
    <scope>NUCLEOTIDE SEQUENCE</scope>
</reference>
<dbReference type="Gene3D" id="3.40.50.720">
    <property type="entry name" value="NAD(P)-binding Rossmann-like Domain"/>
    <property type="match status" value="1"/>
</dbReference>
<dbReference type="HAMAP" id="MF_01657">
    <property type="entry name" value="Ac_ald_DH_ac"/>
    <property type="match status" value="1"/>
</dbReference>
<dbReference type="InterPro" id="IPR036291">
    <property type="entry name" value="NAD(P)-bd_dom_sf"/>
</dbReference>
<dbReference type="Pfam" id="PF09290">
    <property type="entry name" value="AcetDehyd-dimer"/>
    <property type="match status" value="1"/>
</dbReference>
<dbReference type="InterPro" id="IPR015426">
    <property type="entry name" value="Acetylaldehyde_DH_C"/>
</dbReference>
<evidence type="ECO:0000313" key="2">
    <source>
        <dbReference type="EMBL" id="CAB4924620.1"/>
    </source>
</evidence>
<protein>
    <submittedName>
        <fullName evidence="2">Unannotated protein</fullName>
    </submittedName>
</protein>
<dbReference type="AlphaFoldDB" id="A0A6J7I1K4"/>
<dbReference type="EMBL" id="CAFBMS010000077">
    <property type="protein sequence ID" value="CAB4924620.1"/>
    <property type="molecule type" value="Genomic_DNA"/>
</dbReference>
<dbReference type="SUPFAM" id="SSF55347">
    <property type="entry name" value="Glyceraldehyde-3-phosphate dehydrogenase-like, C-terminal domain"/>
    <property type="match status" value="1"/>
</dbReference>
<accession>A0A6J7I1K4</accession>
<dbReference type="NCBIfam" id="NF006157">
    <property type="entry name" value="PRK08300.1"/>
    <property type="match status" value="1"/>
</dbReference>
<dbReference type="Gene3D" id="3.30.360.10">
    <property type="entry name" value="Dihydrodipicolinate Reductase, domain 2"/>
    <property type="match status" value="1"/>
</dbReference>
<organism evidence="2">
    <name type="scientific">freshwater metagenome</name>
    <dbReference type="NCBI Taxonomy" id="449393"/>
    <lineage>
        <taxon>unclassified sequences</taxon>
        <taxon>metagenomes</taxon>
        <taxon>ecological metagenomes</taxon>
    </lineage>
</organism>
<name>A0A6J7I1K4_9ZZZZ</name>
<evidence type="ECO:0000259" key="1">
    <source>
        <dbReference type="Pfam" id="PF09290"/>
    </source>
</evidence>
<dbReference type="SUPFAM" id="SSF51735">
    <property type="entry name" value="NAD(P)-binding Rossmann-fold domains"/>
    <property type="match status" value="1"/>
</dbReference>
<sequence length="298" mass="32169">MKINVAILGSGNIGTDLCERLLLDKDFNVLAIVGRRPDSEGLNRFVGRVPNIVSNGILGISLLVDDLDGVFDATSAQDHLKHWDYFKELNKFMIDLTPSKIGRPITPSLISRRDSMVLGENFAFNYSLVTCGGQSSAALLHAISKYSTGISEVEISSSIASLSAGPATRRNIDQYIESTENLASLITGCFSTKAILVLNPADPPVMMRTTVNIKVIETDLVKVESELKSIVEEINRYVPGYEIVVAPHISKVGVVSATAKVTGAGYFLPPYAGNLDIINAAGAKVARKHFNKFRTQGA</sequence>
<dbReference type="InterPro" id="IPR003361">
    <property type="entry name" value="Acetaldehyde_dehydrogenase"/>
</dbReference>
<gene>
    <name evidence="2" type="ORF">UFOPK3614_01051</name>
</gene>